<evidence type="ECO:0000256" key="4">
    <source>
        <dbReference type="SAM" id="MobiDB-lite"/>
    </source>
</evidence>
<keyword evidence="2" id="KW-0694">RNA-binding</keyword>
<name>A0A316UYL2_9BASI</name>
<dbReference type="Pfam" id="PF22952">
    <property type="entry name" value="KH_11"/>
    <property type="match status" value="1"/>
</dbReference>
<dbReference type="RefSeq" id="XP_025363605.1">
    <property type="nucleotide sequence ID" value="XM_025505679.1"/>
</dbReference>
<dbReference type="GO" id="GO:0003723">
    <property type="term" value="F:RNA binding"/>
    <property type="evidence" value="ECO:0007669"/>
    <property type="project" value="UniProtKB-UniRule"/>
</dbReference>
<feature type="domain" description="K Homology" evidence="5">
    <location>
        <begin position="621"/>
        <end position="693"/>
    </location>
</feature>
<dbReference type="GeneID" id="37027502"/>
<dbReference type="SMART" id="SM00322">
    <property type="entry name" value="KH"/>
    <property type="match status" value="11"/>
</dbReference>
<dbReference type="InterPro" id="IPR004087">
    <property type="entry name" value="KH_dom"/>
</dbReference>
<feature type="region of interest" description="Disordered" evidence="4">
    <location>
        <begin position="1"/>
        <end position="117"/>
    </location>
</feature>
<accession>A0A316UYL2</accession>
<sequence>MVSAAELQRMHEQANSAPNAVSAAGNQAAPMADPFPSLTEDPFPAMSNGQGPHSSAAAAANGTATSARKSAQGNQIAQPDFNSQSAFPSLGASAPAPKGQWGQKLNTSKPASAAWSGSTPVIQRPVFQESLSIPFKEDTNAKVSAAMTALQKKYKNSIKVEASTTRSTSTTNFVIKGTDQAAVKAARKELTVSLARRVTLEVMVPQSLRAFVIGAKGKNFKNITEQTGCRVNMPRQEGEAAVELAGPRDEVDFDNDEQIAVSIEGDEVNAQQAAQMIQAIVAERTSRTTQRITTVEHIFYPFIAGAKGANVARIEAEVGSGDVSVRVPPRAAFLHPKDAEDEEAHPRRERDLSIIVSGDRAQVQAVVQAIEAQVEDMKREFRCLSISVPKRQHRFLVGDAANDILASSGCSVELAPQDDPSDQVTIRGPQARLPMALTAVMEKANAVKVDVVDIVAAHRSASDALQHAKNLLRWLQVSGKLPKKQGVQVFTPRPALVESSGNVQIEIVGAEQADVAEVRSSLDRLVKGTPPHYVDTLDVDPLLHALLIGKKGANLKEYERKGVDALFPPPSTADGEGRSDIILIYSPTMETSDKKARDAEAKRVLAEVKADLLKASQQAADLKTETLNVPSKYHRTILGPGGSTLNAVLGEERIVAVRVGNSKGQTGADDTITIRGPSTEVDRVAAALRKIAKDAEEDAIVNGHEATFSVDPAHVKHLVGKSGAAITKLREELGVRVDFDDAAATNGAAANKKSAAKVQCKIVGRKENVEEAHKRLLAQAEKLADEREETLKVPQNLHSAIIGKGGVWVTRLQDNHGVRIEFPRQGGAAKEESVASSRAQKADEVIIRGGKKGVAAAKAEILELLEYEKENNNVAELSVSTASLPRILGKSGATVNQIRDDTGAQIDVDQNGSGEKEKTTTIRLRGTNKAIAAAKAAITAIDAEVKGEETFAIHIPSKYHGQLIGPGGQGIRDLIARATGSQDTASGRSATQLVQFPRRGEQNADVVTVRGPSGIARKIKAELESSAKVFTERVCHGFVAPPEQQRLLIGRGGSRRAELESQFGVRLVFPGRAEHGQEEVENSAEIGEAPQEHIVKVLGKVEDVEALKKELASNAAATRIVKIPRSMHKQLATADLFRKLRSSYGVNVDAPRVRDSGKSQGGKVVMSTGGNAAAEARIDDEETQATSADDLPFELLELGGESESTDEASVDWTLTFKGNSSEASDSLQAAHDHLLSAISGSSTISHEGRLIVPAGSIPRIIGKGGSGLRAIQDEHACSVEIPREGKPRGLCIIKGSKEAVMEAKDRIAEIATQPGRY</sequence>
<dbReference type="Pfam" id="PF00013">
    <property type="entry name" value="KH_1"/>
    <property type="match status" value="7"/>
</dbReference>
<organism evidence="6 7">
    <name type="scientific">Jaminaea rosea</name>
    <dbReference type="NCBI Taxonomy" id="1569628"/>
    <lineage>
        <taxon>Eukaryota</taxon>
        <taxon>Fungi</taxon>
        <taxon>Dikarya</taxon>
        <taxon>Basidiomycota</taxon>
        <taxon>Ustilaginomycotina</taxon>
        <taxon>Exobasidiomycetes</taxon>
        <taxon>Microstromatales</taxon>
        <taxon>Microstromatales incertae sedis</taxon>
        <taxon>Jaminaea</taxon>
    </lineage>
</organism>
<dbReference type="Proteomes" id="UP000245884">
    <property type="component" value="Unassembled WGS sequence"/>
</dbReference>
<dbReference type="OrthoDB" id="10027144at2759"/>
<feature type="domain" description="K Homology" evidence="5">
    <location>
        <begin position="702"/>
        <end position="781"/>
    </location>
</feature>
<feature type="compositionally biased region" description="Polar residues" evidence="4">
    <location>
        <begin position="68"/>
        <end position="87"/>
    </location>
</feature>
<feature type="domain" description="K Homology" evidence="5">
    <location>
        <begin position="785"/>
        <end position="866"/>
    </location>
</feature>
<dbReference type="SUPFAM" id="SSF54791">
    <property type="entry name" value="Eukaryotic type KH-domain (KH-domain type I)"/>
    <property type="match status" value="9"/>
</dbReference>
<feature type="domain" description="K Homology" evidence="5">
    <location>
        <begin position="286"/>
        <end position="375"/>
    </location>
</feature>
<keyword evidence="1" id="KW-0677">Repeat</keyword>
<feature type="domain" description="K Homology" evidence="5">
    <location>
        <begin position="1032"/>
        <end position="1116"/>
    </location>
</feature>
<feature type="domain" description="K Homology" evidence="5">
    <location>
        <begin position="531"/>
        <end position="609"/>
    </location>
</feature>
<dbReference type="STRING" id="1569628.A0A316UYL2"/>
<feature type="domain" description="K Homology" evidence="5">
    <location>
        <begin position="1244"/>
        <end position="1312"/>
    </location>
</feature>
<dbReference type="Gene3D" id="3.30.1370.10">
    <property type="entry name" value="K Homology domain, type 1"/>
    <property type="match status" value="10"/>
</dbReference>
<evidence type="ECO:0000256" key="1">
    <source>
        <dbReference type="ARBA" id="ARBA00022737"/>
    </source>
</evidence>
<dbReference type="EMBL" id="KZ819664">
    <property type="protein sequence ID" value="PWN28993.1"/>
    <property type="molecule type" value="Genomic_DNA"/>
</dbReference>
<feature type="domain" description="K Homology" evidence="5">
    <location>
        <begin position="871"/>
        <end position="943"/>
    </location>
</feature>
<feature type="compositionally biased region" description="Low complexity" evidence="4">
    <location>
        <begin position="54"/>
        <end position="67"/>
    </location>
</feature>
<evidence type="ECO:0000313" key="6">
    <source>
        <dbReference type="EMBL" id="PWN28993.1"/>
    </source>
</evidence>
<proteinExistence type="predicted"/>
<protein>
    <recommendedName>
        <fullName evidence="5">K Homology domain-containing protein</fullName>
    </recommendedName>
</protein>
<keyword evidence="3" id="KW-0175">Coiled coil</keyword>
<dbReference type="PROSITE" id="PS50084">
    <property type="entry name" value="KH_TYPE_1"/>
    <property type="match status" value="8"/>
</dbReference>
<dbReference type="InterPro" id="IPR004088">
    <property type="entry name" value="KH_dom_type_1"/>
</dbReference>
<feature type="domain" description="K Homology" evidence="5">
    <location>
        <begin position="947"/>
        <end position="1028"/>
    </location>
</feature>
<evidence type="ECO:0000256" key="3">
    <source>
        <dbReference type="SAM" id="Coils"/>
    </source>
</evidence>
<dbReference type="CDD" id="cd22408">
    <property type="entry name" value="KH-I_Vigilin_rpt4"/>
    <property type="match status" value="1"/>
</dbReference>
<dbReference type="PANTHER" id="PTHR10288">
    <property type="entry name" value="KH DOMAIN CONTAINING RNA BINDING PROTEIN"/>
    <property type="match status" value="1"/>
</dbReference>
<dbReference type="CDD" id="cd00105">
    <property type="entry name" value="KH-I"/>
    <property type="match status" value="2"/>
</dbReference>
<gene>
    <name evidence="6" type="ORF">BDZ90DRAFT_230996</name>
</gene>
<feature type="domain" description="K Homology" evidence="5">
    <location>
        <begin position="380"/>
        <end position="445"/>
    </location>
</feature>
<evidence type="ECO:0000259" key="5">
    <source>
        <dbReference type="SMART" id="SM00322"/>
    </source>
</evidence>
<dbReference type="InterPro" id="IPR054548">
    <property type="entry name" value="SCP160-like_KH"/>
</dbReference>
<evidence type="ECO:0000313" key="7">
    <source>
        <dbReference type="Proteomes" id="UP000245884"/>
    </source>
</evidence>
<reference evidence="6 7" key="1">
    <citation type="journal article" date="2018" name="Mol. Biol. Evol.">
        <title>Broad Genomic Sampling Reveals a Smut Pathogenic Ancestry of the Fungal Clade Ustilaginomycotina.</title>
        <authorList>
            <person name="Kijpornyongpan T."/>
            <person name="Mondo S.J."/>
            <person name="Barry K."/>
            <person name="Sandor L."/>
            <person name="Lee J."/>
            <person name="Lipzen A."/>
            <person name="Pangilinan J."/>
            <person name="LaButti K."/>
            <person name="Hainaut M."/>
            <person name="Henrissat B."/>
            <person name="Grigoriev I.V."/>
            <person name="Spatafora J.W."/>
            <person name="Aime M.C."/>
        </authorList>
    </citation>
    <scope>NUCLEOTIDE SEQUENCE [LARGE SCALE GENOMIC DNA]</scope>
    <source>
        <strain evidence="6 7">MCA 5214</strain>
    </source>
</reference>
<feature type="domain" description="K Homology" evidence="5">
    <location>
        <begin position="196"/>
        <end position="282"/>
    </location>
</feature>
<feature type="compositionally biased region" description="Polar residues" evidence="4">
    <location>
        <begin position="103"/>
        <end position="117"/>
    </location>
</feature>
<dbReference type="InterPro" id="IPR036612">
    <property type="entry name" value="KH_dom_type_1_sf"/>
</dbReference>
<evidence type="ECO:0000256" key="2">
    <source>
        <dbReference type="PROSITE-ProRule" id="PRU00117"/>
    </source>
</evidence>
<feature type="coiled-coil region" evidence="3">
    <location>
        <begin position="766"/>
        <end position="793"/>
    </location>
</feature>
<keyword evidence="7" id="KW-1185">Reference proteome</keyword>